<reference evidence="1 2" key="1">
    <citation type="submission" date="2023-10" db="EMBL/GenBank/DDBJ databases">
        <title>Genomes of two closely related lineages of the louse Polyplax serrata with different host specificities.</title>
        <authorList>
            <person name="Martinu J."/>
            <person name="Tarabai H."/>
            <person name="Stefka J."/>
            <person name="Hypsa V."/>
        </authorList>
    </citation>
    <scope>NUCLEOTIDE SEQUENCE [LARGE SCALE GENOMIC DNA]</scope>
    <source>
        <strain evidence="1">HR10_N</strain>
    </source>
</reference>
<sequence>MNFTYLLHSDIASRSHSITFDLIQPPVITVKGCIVRKIKKKNSYLEDSAASGNAQALNEGNLKFKVAGTGRGGCDDDDDDDNKVGDENESRMLEEVAKRLSVSSFPNALFLWKISPVQVKCNSDSFLFNRAFPIACVTVCPERVQQAK</sequence>
<gene>
    <name evidence="1" type="ORF">RUM43_011826</name>
</gene>
<name>A0AAN8RZG9_POLSC</name>
<evidence type="ECO:0000313" key="2">
    <source>
        <dbReference type="Proteomes" id="UP001372834"/>
    </source>
</evidence>
<proteinExistence type="predicted"/>
<accession>A0AAN8RZG9</accession>
<dbReference type="EMBL" id="JAWJWE010000005">
    <property type="protein sequence ID" value="KAK6634425.1"/>
    <property type="molecule type" value="Genomic_DNA"/>
</dbReference>
<dbReference type="AlphaFoldDB" id="A0AAN8RZG9"/>
<protein>
    <submittedName>
        <fullName evidence="1">Uncharacterized protein</fullName>
    </submittedName>
</protein>
<comment type="caution">
    <text evidence="1">The sequence shown here is derived from an EMBL/GenBank/DDBJ whole genome shotgun (WGS) entry which is preliminary data.</text>
</comment>
<evidence type="ECO:0000313" key="1">
    <source>
        <dbReference type="EMBL" id="KAK6634425.1"/>
    </source>
</evidence>
<dbReference type="Proteomes" id="UP001372834">
    <property type="component" value="Unassembled WGS sequence"/>
</dbReference>
<organism evidence="1 2">
    <name type="scientific">Polyplax serrata</name>
    <name type="common">Common mouse louse</name>
    <dbReference type="NCBI Taxonomy" id="468196"/>
    <lineage>
        <taxon>Eukaryota</taxon>
        <taxon>Metazoa</taxon>
        <taxon>Ecdysozoa</taxon>
        <taxon>Arthropoda</taxon>
        <taxon>Hexapoda</taxon>
        <taxon>Insecta</taxon>
        <taxon>Pterygota</taxon>
        <taxon>Neoptera</taxon>
        <taxon>Paraneoptera</taxon>
        <taxon>Psocodea</taxon>
        <taxon>Troctomorpha</taxon>
        <taxon>Phthiraptera</taxon>
        <taxon>Anoplura</taxon>
        <taxon>Polyplacidae</taxon>
        <taxon>Polyplax</taxon>
    </lineage>
</organism>